<dbReference type="RefSeq" id="WP_101884231.1">
    <property type="nucleotide sequence ID" value="NZ_NIHT01000024.1"/>
</dbReference>
<accession>A0A2N5PB23</accession>
<evidence type="ECO:0000313" key="2">
    <source>
        <dbReference type="Proteomes" id="UP000235093"/>
    </source>
</evidence>
<evidence type="ECO:0000313" key="1">
    <source>
        <dbReference type="EMBL" id="PLT72322.1"/>
    </source>
</evidence>
<organism evidence="1 2">
    <name type="scientific">Mediterraneibacter gnavus</name>
    <name type="common">Ruminococcus gnavus</name>
    <dbReference type="NCBI Taxonomy" id="33038"/>
    <lineage>
        <taxon>Bacteria</taxon>
        <taxon>Bacillati</taxon>
        <taxon>Bacillota</taxon>
        <taxon>Clostridia</taxon>
        <taxon>Lachnospirales</taxon>
        <taxon>Lachnospiraceae</taxon>
        <taxon>Mediterraneibacter</taxon>
    </lineage>
</organism>
<dbReference type="AlphaFoldDB" id="A0A2N5PB23"/>
<dbReference type="EMBL" id="NIHT01000024">
    <property type="protein sequence ID" value="PLT72322.1"/>
    <property type="molecule type" value="Genomic_DNA"/>
</dbReference>
<comment type="caution">
    <text evidence="1">The sequence shown here is derived from an EMBL/GenBank/DDBJ whole genome shotgun (WGS) entry which is preliminary data.</text>
</comment>
<protein>
    <submittedName>
        <fullName evidence="1">Uncharacterized protein</fullName>
    </submittedName>
</protein>
<reference evidence="1 2" key="1">
    <citation type="journal article" date="2017" name="Genome Med.">
        <title>A novel Ruminococcus gnavus clade enriched in inflammatory bowel disease patients.</title>
        <authorList>
            <person name="Hall A.B."/>
            <person name="Yassour M."/>
            <person name="Sauk J."/>
            <person name="Garner A."/>
            <person name="Jiang X."/>
            <person name="Arthur T."/>
            <person name="Lagoudas G.K."/>
            <person name="Vatanen T."/>
            <person name="Fornelos N."/>
            <person name="Wilson R."/>
            <person name="Bertha M."/>
            <person name="Cohen M."/>
            <person name="Garber J."/>
            <person name="Khalili H."/>
            <person name="Gevers D."/>
            <person name="Ananthakrishnan A.N."/>
            <person name="Kugathasan S."/>
            <person name="Lander E.S."/>
            <person name="Blainey P."/>
            <person name="Vlamakis H."/>
            <person name="Xavier R.J."/>
            <person name="Huttenhower C."/>
        </authorList>
    </citation>
    <scope>NUCLEOTIDE SEQUENCE [LARGE SCALE GENOMIC DNA]</scope>
    <source>
        <strain evidence="1 2">RJX1125</strain>
    </source>
</reference>
<name>A0A2N5PB23_MEDGN</name>
<dbReference type="Proteomes" id="UP000235093">
    <property type="component" value="Unassembled WGS sequence"/>
</dbReference>
<proteinExistence type="predicted"/>
<gene>
    <name evidence="1" type="ORF">CDL23_13325</name>
</gene>
<sequence length="109" mass="12654">MDEKKVREAIGRFQVGINAEREMIRRNKAFFQKQDNSYLESDIEVYCTAIEALEKQLPQKVEVKEWSPARCPSCGTELSESLGDGYYMHPTFLKRCPNVDCSQLLDWSE</sequence>